<organism evidence="7 8">
    <name type="scientific">Suillus fuscotomentosus</name>
    <dbReference type="NCBI Taxonomy" id="1912939"/>
    <lineage>
        <taxon>Eukaryota</taxon>
        <taxon>Fungi</taxon>
        <taxon>Dikarya</taxon>
        <taxon>Basidiomycota</taxon>
        <taxon>Agaricomycotina</taxon>
        <taxon>Agaricomycetes</taxon>
        <taxon>Agaricomycetidae</taxon>
        <taxon>Boletales</taxon>
        <taxon>Suillineae</taxon>
        <taxon>Suillaceae</taxon>
        <taxon>Suillus</taxon>
    </lineage>
</organism>
<dbReference type="GO" id="GO:0016020">
    <property type="term" value="C:membrane"/>
    <property type="evidence" value="ECO:0007669"/>
    <property type="project" value="UniProtKB-SubCell"/>
</dbReference>
<dbReference type="InterPro" id="IPR050814">
    <property type="entry name" value="Myo-inositol_Transporter"/>
</dbReference>
<dbReference type="RefSeq" id="XP_041228578.1">
    <property type="nucleotide sequence ID" value="XM_041365551.1"/>
</dbReference>
<feature type="transmembrane region" description="Helical" evidence="6">
    <location>
        <begin position="66"/>
        <end position="84"/>
    </location>
</feature>
<keyword evidence="5 6" id="KW-0472">Membrane</keyword>
<feature type="transmembrane region" description="Helical" evidence="6">
    <location>
        <begin position="35"/>
        <end position="60"/>
    </location>
</feature>
<gene>
    <name evidence="7" type="ORF">F5891DRAFT_1171636</name>
</gene>
<reference evidence="7" key="1">
    <citation type="journal article" date="2020" name="New Phytol.">
        <title>Comparative genomics reveals dynamic genome evolution in host specialist ectomycorrhizal fungi.</title>
        <authorList>
            <person name="Lofgren L.A."/>
            <person name="Nguyen N.H."/>
            <person name="Vilgalys R."/>
            <person name="Ruytinx J."/>
            <person name="Liao H.L."/>
            <person name="Branco S."/>
            <person name="Kuo A."/>
            <person name="LaButti K."/>
            <person name="Lipzen A."/>
            <person name="Andreopoulos W."/>
            <person name="Pangilinan J."/>
            <person name="Riley R."/>
            <person name="Hundley H."/>
            <person name="Na H."/>
            <person name="Barry K."/>
            <person name="Grigoriev I.V."/>
            <person name="Stajich J.E."/>
            <person name="Kennedy P.G."/>
        </authorList>
    </citation>
    <scope>NUCLEOTIDE SEQUENCE</scope>
    <source>
        <strain evidence="7">FC203</strain>
    </source>
</reference>
<sequence>MFPQTSSQSSILQAKVQCHSCTPQRHSLSIRDNGMSFATATTWFWNFILSITWPSLVLAFKQQGAFSWYAAWCCLLWALILLFVHETKGKTLEELDQVFTVPLGMHAAYGLRQIPYGIKIFVLSTGGGKNAKRMRGSATSCRKNLNDSRTTTHDMDSFYIVYSSEFLVEIVRGRFQLAVHDVARSRMFPHCPVFTGVDSWVINPGDGS</sequence>
<keyword evidence="3 6" id="KW-0812">Transmembrane</keyword>
<evidence type="ECO:0000256" key="1">
    <source>
        <dbReference type="ARBA" id="ARBA00004370"/>
    </source>
</evidence>
<comment type="subcellular location">
    <subcellularLocation>
        <location evidence="1">Membrane</location>
    </subcellularLocation>
</comment>
<evidence type="ECO:0000256" key="3">
    <source>
        <dbReference type="ARBA" id="ARBA00022692"/>
    </source>
</evidence>
<dbReference type="InterPro" id="IPR005828">
    <property type="entry name" value="MFS_sugar_transport-like"/>
</dbReference>
<evidence type="ECO:0000256" key="5">
    <source>
        <dbReference type="ARBA" id="ARBA00023136"/>
    </source>
</evidence>
<evidence type="ECO:0000313" key="7">
    <source>
        <dbReference type="EMBL" id="KAG1903003.1"/>
    </source>
</evidence>
<evidence type="ECO:0000256" key="4">
    <source>
        <dbReference type="ARBA" id="ARBA00022989"/>
    </source>
</evidence>
<dbReference type="InterPro" id="IPR036259">
    <property type="entry name" value="MFS_trans_sf"/>
</dbReference>
<dbReference type="Proteomes" id="UP001195769">
    <property type="component" value="Unassembled WGS sequence"/>
</dbReference>
<dbReference type="SUPFAM" id="SSF103473">
    <property type="entry name" value="MFS general substrate transporter"/>
    <property type="match status" value="1"/>
</dbReference>
<protein>
    <submittedName>
        <fullName evidence="7">Uncharacterized protein</fullName>
    </submittedName>
</protein>
<dbReference type="PANTHER" id="PTHR48020">
    <property type="entry name" value="PROTON MYO-INOSITOL COTRANSPORTER"/>
    <property type="match status" value="1"/>
</dbReference>
<dbReference type="PANTHER" id="PTHR48020:SF25">
    <property type="entry name" value="SUGAR TRANSPORTER, PUTATIVE (AFU_ORTHOLOGUE AFUA_7G05830)-RELATED"/>
    <property type="match status" value="1"/>
</dbReference>
<name>A0AAD4EDL4_9AGAM</name>
<dbReference type="EMBL" id="JABBWK010000014">
    <property type="protein sequence ID" value="KAG1903003.1"/>
    <property type="molecule type" value="Genomic_DNA"/>
</dbReference>
<evidence type="ECO:0000256" key="2">
    <source>
        <dbReference type="ARBA" id="ARBA00022448"/>
    </source>
</evidence>
<keyword evidence="2" id="KW-0813">Transport</keyword>
<dbReference type="GeneID" id="64659849"/>
<dbReference type="GO" id="GO:0022857">
    <property type="term" value="F:transmembrane transporter activity"/>
    <property type="evidence" value="ECO:0007669"/>
    <property type="project" value="InterPro"/>
</dbReference>
<evidence type="ECO:0000313" key="8">
    <source>
        <dbReference type="Proteomes" id="UP001195769"/>
    </source>
</evidence>
<dbReference type="AlphaFoldDB" id="A0AAD4EDL4"/>
<accession>A0AAD4EDL4</accession>
<keyword evidence="8" id="KW-1185">Reference proteome</keyword>
<comment type="caution">
    <text evidence="7">The sequence shown here is derived from an EMBL/GenBank/DDBJ whole genome shotgun (WGS) entry which is preliminary data.</text>
</comment>
<proteinExistence type="predicted"/>
<dbReference type="Gene3D" id="1.20.1250.20">
    <property type="entry name" value="MFS general substrate transporter like domains"/>
    <property type="match status" value="1"/>
</dbReference>
<evidence type="ECO:0000256" key="6">
    <source>
        <dbReference type="SAM" id="Phobius"/>
    </source>
</evidence>
<dbReference type="Pfam" id="PF00083">
    <property type="entry name" value="Sugar_tr"/>
    <property type="match status" value="1"/>
</dbReference>
<keyword evidence="4 6" id="KW-1133">Transmembrane helix</keyword>